<dbReference type="GO" id="GO:0005789">
    <property type="term" value="C:endoplasmic reticulum membrane"/>
    <property type="evidence" value="ECO:0007669"/>
    <property type="project" value="TreeGrafter"/>
</dbReference>
<accession>A0A7R9FK54</accession>
<gene>
    <name evidence="11" type="ORF">TTEB3V08_LOCUS3200</name>
</gene>
<keyword evidence="8 10" id="KW-0472">Membrane</keyword>
<protein>
    <recommendedName>
        <fullName evidence="10">Elongation of very long chain fatty acids protein</fullName>
        <ecNumber evidence="10">2.3.1.199</ecNumber>
    </recommendedName>
    <alternativeName>
        <fullName evidence="10">Very-long-chain 3-oxoacyl-CoA synthase</fullName>
    </alternativeName>
</protein>
<dbReference type="EC" id="2.3.1.199" evidence="10"/>
<comment type="catalytic activity">
    <reaction evidence="10">
        <text>a very-long-chain acyl-CoA + malonyl-CoA + H(+) = a very-long-chain 3-oxoacyl-CoA + CO2 + CoA</text>
        <dbReference type="Rhea" id="RHEA:32727"/>
        <dbReference type="ChEBI" id="CHEBI:15378"/>
        <dbReference type="ChEBI" id="CHEBI:16526"/>
        <dbReference type="ChEBI" id="CHEBI:57287"/>
        <dbReference type="ChEBI" id="CHEBI:57384"/>
        <dbReference type="ChEBI" id="CHEBI:90725"/>
        <dbReference type="ChEBI" id="CHEBI:90736"/>
        <dbReference type="EC" id="2.3.1.199"/>
    </reaction>
</comment>
<dbReference type="EMBL" id="OE000817">
    <property type="protein sequence ID" value="CAD7455119.1"/>
    <property type="molecule type" value="Genomic_DNA"/>
</dbReference>
<evidence type="ECO:0000256" key="3">
    <source>
        <dbReference type="ARBA" id="ARBA00022679"/>
    </source>
</evidence>
<dbReference type="GO" id="GO:0009922">
    <property type="term" value="F:fatty acid elongase activity"/>
    <property type="evidence" value="ECO:0007669"/>
    <property type="project" value="UniProtKB-EC"/>
</dbReference>
<sequence>MALIVQLMDDFHDLINKNGDPRTSHWPLMSSPFPTLAICLSYVYLTKVAGPKLMENRKPFELRNVLIAYNLFQVIFSSWLFYECLMGGWWGQYSFQCQPVDKSNSPTAIRDLILASALVVLSQTTEDGEIEVRISVGYQCRVGSLVIIAIVVNQLTIQITQIR</sequence>
<dbReference type="PANTHER" id="PTHR11157">
    <property type="entry name" value="FATTY ACID ACYL TRANSFERASE-RELATED"/>
    <property type="match status" value="1"/>
</dbReference>
<reference evidence="11" key="1">
    <citation type="submission" date="2020-11" db="EMBL/GenBank/DDBJ databases">
        <authorList>
            <person name="Tran Van P."/>
        </authorList>
    </citation>
    <scope>NUCLEOTIDE SEQUENCE</scope>
</reference>
<feature type="transmembrane region" description="Helical" evidence="10">
    <location>
        <begin position="66"/>
        <end position="90"/>
    </location>
</feature>
<evidence type="ECO:0000256" key="7">
    <source>
        <dbReference type="ARBA" id="ARBA00023098"/>
    </source>
</evidence>
<keyword evidence="6 10" id="KW-1133">Transmembrane helix</keyword>
<evidence type="ECO:0000256" key="5">
    <source>
        <dbReference type="ARBA" id="ARBA00022832"/>
    </source>
</evidence>
<dbReference type="PANTHER" id="PTHR11157:SF167">
    <property type="entry name" value="ELONGATION OF VERY LONG CHAIN FATTY ACIDS PROTEIN"/>
    <property type="match status" value="1"/>
</dbReference>
<evidence type="ECO:0000256" key="10">
    <source>
        <dbReference type="RuleBase" id="RU361115"/>
    </source>
</evidence>
<comment type="subcellular location">
    <subcellularLocation>
        <location evidence="1">Membrane</location>
        <topology evidence="1">Multi-pass membrane protein</topology>
    </subcellularLocation>
</comment>
<keyword evidence="7 10" id="KW-0443">Lipid metabolism</keyword>
<keyword evidence="9 10" id="KW-0275">Fatty acid biosynthesis</keyword>
<evidence type="ECO:0000256" key="2">
    <source>
        <dbReference type="ARBA" id="ARBA00022516"/>
    </source>
</evidence>
<keyword evidence="2 10" id="KW-0444">Lipid biosynthesis</keyword>
<keyword evidence="3 10" id="KW-0808">Transferase</keyword>
<dbReference type="GO" id="GO:0034626">
    <property type="term" value="P:fatty acid elongation, polyunsaturated fatty acid"/>
    <property type="evidence" value="ECO:0007669"/>
    <property type="project" value="TreeGrafter"/>
</dbReference>
<dbReference type="GO" id="GO:0019367">
    <property type="term" value="P:fatty acid elongation, saturated fatty acid"/>
    <property type="evidence" value="ECO:0007669"/>
    <property type="project" value="TreeGrafter"/>
</dbReference>
<keyword evidence="5 10" id="KW-0276">Fatty acid metabolism</keyword>
<evidence type="ECO:0000256" key="1">
    <source>
        <dbReference type="ARBA" id="ARBA00004141"/>
    </source>
</evidence>
<evidence type="ECO:0000256" key="8">
    <source>
        <dbReference type="ARBA" id="ARBA00023136"/>
    </source>
</evidence>
<feature type="transmembrane region" description="Helical" evidence="10">
    <location>
        <begin position="26"/>
        <end position="45"/>
    </location>
</feature>
<keyword evidence="4 10" id="KW-0812">Transmembrane</keyword>
<evidence type="ECO:0000256" key="6">
    <source>
        <dbReference type="ARBA" id="ARBA00022989"/>
    </source>
</evidence>
<dbReference type="GO" id="GO:0030148">
    <property type="term" value="P:sphingolipid biosynthetic process"/>
    <property type="evidence" value="ECO:0007669"/>
    <property type="project" value="TreeGrafter"/>
</dbReference>
<evidence type="ECO:0000313" key="11">
    <source>
        <dbReference type="EMBL" id="CAD7455119.1"/>
    </source>
</evidence>
<dbReference type="InterPro" id="IPR002076">
    <property type="entry name" value="ELO_fam"/>
</dbReference>
<proteinExistence type="inferred from homology"/>
<dbReference type="AlphaFoldDB" id="A0A7R9FK54"/>
<comment type="similarity">
    <text evidence="10">Belongs to the ELO family.</text>
</comment>
<evidence type="ECO:0000256" key="4">
    <source>
        <dbReference type="ARBA" id="ARBA00022692"/>
    </source>
</evidence>
<organism evidence="11">
    <name type="scientific">Timema tahoe</name>
    <dbReference type="NCBI Taxonomy" id="61484"/>
    <lineage>
        <taxon>Eukaryota</taxon>
        <taxon>Metazoa</taxon>
        <taxon>Ecdysozoa</taxon>
        <taxon>Arthropoda</taxon>
        <taxon>Hexapoda</taxon>
        <taxon>Insecta</taxon>
        <taxon>Pterygota</taxon>
        <taxon>Neoptera</taxon>
        <taxon>Polyneoptera</taxon>
        <taxon>Phasmatodea</taxon>
        <taxon>Timematodea</taxon>
        <taxon>Timematoidea</taxon>
        <taxon>Timematidae</taxon>
        <taxon>Timema</taxon>
    </lineage>
</organism>
<dbReference type="GO" id="GO:0034625">
    <property type="term" value="P:fatty acid elongation, monounsaturated fatty acid"/>
    <property type="evidence" value="ECO:0007669"/>
    <property type="project" value="TreeGrafter"/>
</dbReference>
<evidence type="ECO:0000256" key="9">
    <source>
        <dbReference type="ARBA" id="ARBA00023160"/>
    </source>
</evidence>
<name>A0A7R9FK54_9NEOP</name>
<comment type="caution">
    <text evidence="10">Lacks conserved residue(s) required for the propagation of feature annotation.</text>
</comment>
<dbReference type="GO" id="GO:0042761">
    <property type="term" value="P:very long-chain fatty acid biosynthetic process"/>
    <property type="evidence" value="ECO:0007669"/>
    <property type="project" value="TreeGrafter"/>
</dbReference>
<dbReference type="Pfam" id="PF01151">
    <property type="entry name" value="ELO"/>
    <property type="match status" value="1"/>
</dbReference>